<comment type="caution">
    <text evidence="3">The sequence shown here is derived from an EMBL/GenBank/DDBJ whole genome shotgun (WGS) entry which is preliminary data.</text>
</comment>
<reference evidence="3 4" key="1">
    <citation type="journal article" date="2024" name="Plant J.">
        <title>Genome sequences and population genomics reveal climatic adaptation and genomic divergence between two closely related sweetgum species.</title>
        <authorList>
            <person name="Xu W.Q."/>
            <person name="Ren C.Q."/>
            <person name="Zhang X.Y."/>
            <person name="Comes H.P."/>
            <person name="Liu X.H."/>
            <person name="Li Y.G."/>
            <person name="Kettle C.J."/>
            <person name="Jalonen R."/>
            <person name="Gaisberger H."/>
            <person name="Ma Y.Z."/>
            <person name="Qiu Y.X."/>
        </authorList>
    </citation>
    <scope>NUCLEOTIDE SEQUENCE [LARGE SCALE GENOMIC DNA]</scope>
    <source>
        <strain evidence="3">Hangzhou</strain>
    </source>
</reference>
<dbReference type="AlphaFoldDB" id="A0AAP0N3F3"/>
<organism evidence="3 4">
    <name type="scientific">Liquidambar formosana</name>
    <name type="common">Formosan gum</name>
    <dbReference type="NCBI Taxonomy" id="63359"/>
    <lineage>
        <taxon>Eukaryota</taxon>
        <taxon>Viridiplantae</taxon>
        <taxon>Streptophyta</taxon>
        <taxon>Embryophyta</taxon>
        <taxon>Tracheophyta</taxon>
        <taxon>Spermatophyta</taxon>
        <taxon>Magnoliopsida</taxon>
        <taxon>eudicotyledons</taxon>
        <taxon>Gunneridae</taxon>
        <taxon>Pentapetalae</taxon>
        <taxon>Saxifragales</taxon>
        <taxon>Altingiaceae</taxon>
        <taxon>Liquidambar</taxon>
    </lineage>
</organism>
<feature type="transmembrane region" description="Helical" evidence="1">
    <location>
        <begin position="261"/>
        <end position="282"/>
    </location>
</feature>
<keyword evidence="1" id="KW-1133">Transmembrane helix</keyword>
<keyword evidence="1" id="KW-0472">Membrane</keyword>
<feature type="transmembrane region" description="Helical" evidence="1">
    <location>
        <begin position="99"/>
        <end position="120"/>
    </location>
</feature>
<dbReference type="PANTHER" id="PTHR46431:SF4">
    <property type="entry name" value="ASSOCIATED GOLGI PROTEIN FAMILY, PUTATIVE-RELATED"/>
    <property type="match status" value="1"/>
</dbReference>
<proteinExistence type="predicted"/>
<feature type="transmembrane region" description="Helical" evidence="1">
    <location>
        <begin position="222"/>
        <end position="241"/>
    </location>
</feature>
<accession>A0AAP0N3F3</accession>
<keyword evidence="4" id="KW-1185">Reference proteome</keyword>
<sequence>MTYNTEANGGVVSETKFQMEGGNGHYVRLQDRDNVRGPRVHGEFVPSNPKNGLSLWWWGKVIALCVLLGALVFVVIKWAGPFFIDKSVIPIINWEMETFSTPVLAVIIFASMSLFPVVCLPSTPSMWVAGMTFGYGIGFLLVMAGVGVAVSLTYFIGSSLFHHKILGWLEKHPKNAAIIRLASEGNWFHQFRAITLIRISPFPYVIFNYAVVSMDVKYRPHLLGSLVGMVPDVLIALYSGILIRTLADATQDQKDLSTLQTIFNVAGFCVTLAATVTIGYYAKRKLDQLQEEEDVLLD</sequence>
<feature type="transmembrane region" description="Helical" evidence="1">
    <location>
        <begin position="191"/>
        <end position="210"/>
    </location>
</feature>
<dbReference type="InterPro" id="IPR032816">
    <property type="entry name" value="VTT_dom"/>
</dbReference>
<feature type="transmembrane region" description="Helical" evidence="1">
    <location>
        <begin position="132"/>
        <end position="156"/>
    </location>
</feature>
<evidence type="ECO:0000256" key="1">
    <source>
        <dbReference type="SAM" id="Phobius"/>
    </source>
</evidence>
<gene>
    <name evidence="3" type="ORF">L1049_010765</name>
</gene>
<dbReference type="Proteomes" id="UP001415857">
    <property type="component" value="Unassembled WGS sequence"/>
</dbReference>
<dbReference type="PANTHER" id="PTHR46431">
    <property type="entry name" value="EXPRESSED PROTEIN"/>
    <property type="match status" value="1"/>
</dbReference>
<evidence type="ECO:0000313" key="3">
    <source>
        <dbReference type="EMBL" id="KAK9266118.1"/>
    </source>
</evidence>
<protein>
    <recommendedName>
        <fullName evidence="2">VTT domain-containing protein</fullName>
    </recommendedName>
</protein>
<feature type="domain" description="VTT" evidence="2">
    <location>
        <begin position="120"/>
        <end position="241"/>
    </location>
</feature>
<evidence type="ECO:0000259" key="2">
    <source>
        <dbReference type="Pfam" id="PF09335"/>
    </source>
</evidence>
<keyword evidence="1" id="KW-0812">Transmembrane</keyword>
<evidence type="ECO:0000313" key="4">
    <source>
        <dbReference type="Proteomes" id="UP001415857"/>
    </source>
</evidence>
<dbReference type="EMBL" id="JBBPBK010000227">
    <property type="protein sequence ID" value="KAK9266118.1"/>
    <property type="molecule type" value="Genomic_DNA"/>
</dbReference>
<dbReference type="Pfam" id="PF09335">
    <property type="entry name" value="VTT_dom"/>
    <property type="match status" value="1"/>
</dbReference>
<feature type="transmembrane region" description="Helical" evidence="1">
    <location>
        <begin position="57"/>
        <end position="79"/>
    </location>
</feature>
<name>A0AAP0N3F3_LIQFO</name>